<evidence type="ECO:0000313" key="1">
    <source>
        <dbReference type="EMBL" id="KAG2606179.1"/>
    </source>
</evidence>
<sequence>MCMNDPPAMPVQDLPLVLIWLIPHDHIRKMRESAKLMILRTRQKPMVKFVMIQGSALGDGLPDGLPQPPFFCGAARASTTSRSLHWSLEERTQKVCRTYNCKQYAGSACDELKHVRQAVAPLILDDRQNPDTSCLDQYGFLIFFSYSHSYVQLSVSLNLYHQILLLPSILRTWHSLVEPMCA</sequence>
<dbReference type="EMBL" id="CM029044">
    <property type="protein sequence ID" value="KAG2606179.1"/>
    <property type="molecule type" value="Genomic_DNA"/>
</dbReference>
<dbReference type="Proteomes" id="UP000823388">
    <property type="component" value="Chromosome 4N"/>
</dbReference>
<gene>
    <name evidence="1" type="ORF">PVAP13_4NG208322</name>
</gene>
<keyword evidence="2" id="KW-1185">Reference proteome</keyword>
<name>A0A8T0TDR1_PANVG</name>
<organism evidence="1 2">
    <name type="scientific">Panicum virgatum</name>
    <name type="common">Blackwell switchgrass</name>
    <dbReference type="NCBI Taxonomy" id="38727"/>
    <lineage>
        <taxon>Eukaryota</taxon>
        <taxon>Viridiplantae</taxon>
        <taxon>Streptophyta</taxon>
        <taxon>Embryophyta</taxon>
        <taxon>Tracheophyta</taxon>
        <taxon>Spermatophyta</taxon>
        <taxon>Magnoliopsida</taxon>
        <taxon>Liliopsida</taxon>
        <taxon>Poales</taxon>
        <taxon>Poaceae</taxon>
        <taxon>PACMAD clade</taxon>
        <taxon>Panicoideae</taxon>
        <taxon>Panicodae</taxon>
        <taxon>Paniceae</taxon>
        <taxon>Panicinae</taxon>
        <taxon>Panicum</taxon>
        <taxon>Panicum sect. Hiantes</taxon>
    </lineage>
</organism>
<dbReference type="EMBL" id="CM029044">
    <property type="protein sequence ID" value="KAG2606178.1"/>
    <property type="molecule type" value="Genomic_DNA"/>
</dbReference>
<dbReference type="AlphaFoldDB" id="A0A8T0TDR1"/>
<reference evidence="1" key="1">
    <citation type="submission" date="2020-05" db="EMBL/GenBank/DDBJ databases">
        <title>WGS assembly of Panicum virgatum.</title>
        <authorList>
            <person name="Lovell J.T."/>
            <person name="Jenkins J."/>
            <person name="Shu S."/>
            <person name="Juenger T.E."/>
            <person name="Schmutz J."/>
        </authorList>
    </citation>
    <scope>NUCLEOTIDE SEQUENCE</scope>
    <source>
        <strain evidence="1">AP13</strain>
    </source>
</reference>
<protein>
    <submittedName>
        <fullName evidence="1">Uncharacterized protein</fullName>
    </submittedName>
</protein>
<proteinExistence type="predicted"/>
<comment type="caution">
    <text evidence="1">The sequence shown here is derived from an EMBL/GenBank/DDBJ whole genome shotgun (WGS) entry which is preliminary data.</text>
</comment>
<accession>A0A8T0TDR1</accession>
<evidence type="ECO:0000313" key="2">
    <source>
        <dbReference type="Proteomes" id="UP000823388"/>
    </source>
</evidence>